<feature type="region of interest" description="Disordered" evidence="1">
    <location>
        <begin position="1"/>
        <end position="89"/>
    </location>
</feature>
<evidence type="ECO:0000256" key="1">
    <source>
        <dbReference type="SAM" id="MobiDB-lite"/>
    </source>
</evidence>
<feature type="compositionally biased region" description="Polar residues" evidence="1">
    <location>
        <begin position="32"/>
        <end position="45"/>
    </location>
</feature>
<organism evidence="2 4">
    <name type="scientific">Medicago truncatula</name>
    <name type="common">Barrel medic</name>
    <name type="synonym">Medicago tribuloides</name>
    <dbReference type="NCBI Taxonomy" id="3880"/>
    <lineage>
        <taxon>Eukaryota</taxon>
        <taxon>Viridiplantae</taxon>
        <taxon>Streptophyta</taxon>
        <taxon>Embryophyta</taxon>
        <taxon>Tracheophyta</taxon>
        <taxon>Spermatophyta</taxon>
        <taxon>Magnoliopsida</taxon>
        <taxon>eudicotyledons</taxon>
        <taxon>Gunneridae</taxon>
        <taxon>Pentapetalae</taxon>
        <taxon>rosids</taxon>
        <taxon>fabids</taxon>
        <taxon>Fabales</taxon>
        <taxon>Fabaceae</taxon>
        <taxon>Papilionoideae</taxon>
        <taxon>50 kb inversion clade</taxon>
        <taxon>NPAAA clade</taxon>
        <taxon>Hologalegina</taxon>
        <taxon>IRL clade</taxon>
        <taxon>Trifolieae</taxon>
        <taxon>Medicago</taxon>
    </lineage>
</organism>
<feature type="compositionally biased region" description="Low complexity" evidence="1">
    <location>
        <begin position="59"/>
        <end position="72"/>
    </location>
</feature>
<proteinExistence type="predicted"/>
<protein>
    <submittedName>
        <fullName evidence="2 3">Uncharacterized protein</fullName>
    </submittedName>
</protein>
<dbReference type="Proteomes" id="UP000002051">
    <property type="component" value="Unassembled WGS sequence"/>
</dbReference>
<feature type="compositionally biased region" description="Basic and acidic residues" evidence="1">
    <location>
        <begin position="1"/>
        <end position="10"/>
    </location>
</feature>
<dbReference type="EnsemblPlants" id="KEH41300">
    <property type="protein sequence ID" value="KEH41300"/>
    <property type="gene ID" value="MTR_1g048170"/>
</dbReference>
<feature type="compositionally biased region" description="Low complexity" evidence="1">
    <location>
        <begin position="11"/>
        <end position="24"/>
    </location>
</feature>
<evidence type="ECO:0000313" key="2">
    <source>
        <dbReference type="EMBL" id="KEH41300.1"/>
    </source>
</evidence>
<dbReference type="HOGENOM" id="CLU_1878474_0_0_1"/>
<accession>A0A072VT55</accession>
<reference evidence="2 4" key="2">
    <citation type="journal article" date="2014" name="BMC Genomics">
        <title>An improved genome release (version Mt4.0) for the model legume Medicago truncatula.</title>
        <authorList>
            <person name="Tang H."/>
            <person name="Krishnakumar V."/>
            <person name="Bidwell S."/>
            <person name="Rosen B."/>
            <person name="Chan A."/>
            <person name="Zhou S."/>
            <person name="Gentzbittel L."/>
            <person name="Childs K.L."/>
            <person name="Yandell M."/>
            <person name="Gundlach H."/>
            <person name="Mayer K.F."/>
            <person name="Schwartz D.C."/>
            <person name="Town C.D."/>
        </authorList>
    </citation>
    <scope>GENOME REANNOTATION</scope>
    <source>
        <strain evidence="2">A17</strain>
        <strain evidence="3 4">cv. Jemalong A17</strain>
    </source>
</reference>
<name>A0A072VT55_MEDTR</name>
<reference evidence="2 4" key="1">
    <citation type="journal article" date="2011" name="Nature">
        <title>The Medicago genome provides insight into the evolution of rhizobial symbioses.</title>
        <authorList>
            <person name="Young N.D."/>
            <person name="Debelle F."/>
            <person name="Oldroyd G.E."/>
            <person name="Geurts R."/>
            <person name="Cannon S.B."/>
            <person name="Udvardi M.K."/>
            <person name="Benedito V.A."/>
            <person name="Mayer K.F."/>
            <person name="Gouzy J."/>
            <person name="Schoof H."/>
            <person name="Van de Peer Y."/>
            <person name="Proost S."/>
            <person name="Cook D.R."/>
            <person name="Meyers B.C."/>
            <person name="Spannagl M."/>
            <person name="Cheung F."/>
            <person name="De Mita S."/>
            <person name="Krishnakumar V."/>
            <person name="Gundlach H."/>
            <person name="Zhou S."/>
            <person name="Mudge J."/>
            <person name="Bharti A.K."/>
            <person name="Murray J.D."/>
            <person name="Naoumkina M.A."/>
            <person name="Rosen B."/>
            <person name="Silverstein K.A."/>
            <person name="Tang H."/>
            <person name="Rombauts S."/>
            <person name="Zhao P.X."/>
            <person name="Zhou P."/>
            <person name="Barbe V."/>
            <person name="Bardou P."/>
            <person name="Bechner M."/>
            <person name="Bellec A."/>
            <person name="Berger A."/>
            <person name="Berges H."/>
            <person name="Bidwell S."/>
            <person name="Bisseling T."/>
            <person name="Choisne N."/>
            <person name="Couloux A."/>
            <person name="Denny R."/>
            <person name="Deshpande S."/>
            <person name="Dai X."/>
            <person name="Doyle J.J."/>
            <person name="Dudez A.M."/>
            <person name="Farmer A.D."/>
            <person name="Fouteau S."/>
            <person name="Franken C."/>
            <person name="Gibelin C."/>
            <person name="Gish J."/>
            <person name="Goldstein S."/>
            <person name="Gonzalez A.J."/>
            <person name="Green P.J."/>
            <person name="Hallab A."/>
            <person name="Hartog M."/>
            <person name="Hua A."/>
            <person name="Humphray S.J."/>
            <person name="Jeong D.H."/>
            <person name="Jing Y."/>
            <person name="Jocker A."/>
            <person name="Kenton S.M."/>
            <person name="Kim D.J."/>
            <person name="Klee K."/>
            <person name="Lai H."/>
            <person name="Lang C."/>
            <person name="Lin S."/>
            <person name="Macmil S.L."/>
            <person name="Magdelenat G."/>
            <person name="Matthews L."/>
            <person name="McCorrison J."/>
            <person name="Monaghan E.L."/>
            <person name="Mun J.H."/>
            <person name="Najar F.Z."/>
            <person name="Nicholson C."/>
            <person name="Noirot C."/>
            <person name="O'Bleness M."/>
            <person name="Paule C.R."/>
            <person name="Poulain J."/>
            <person name="Prion F."/>
            <person name="Qin B."/>
            <person name="Qu C."/>
            <person name="Retzel E.F."/>
            <person name="Riddle C."/>
            <person name="Sallet E."/>
            <person name="Samain S."/>
            <person name="Samson N."/>
            <person name="Sanders I."/>
            <person name="Saurat O."/>
            <person name="Scarpelli C."/>
            <person name="Schiex T."/>
            <person name="Segurens B."/>
            <person name="Severin A.J."/>
            <person name="Sherrier D.J."/>
            <person name="Shi R."/>
            <person name="Sims S."/>
            <person name="Singer S.R."/>
            <person name="Sinharoy S."/>
            <person name="Sterck L."/>
            <person name="Viollet A."/>
            <person name="Wang B.B."/>
            <person name="Wang K."/>
            <person name="Wang M."/>
            <person name="Wang X."/>
            <person name="Warfsmann J."/>
            <person name="Weissenbach J."/>
            <person name="White D.D."/>
            <person name="White J.D."/>
            <person name="Wiley G.B."/>
            <person name="Wincker P."/>
            <person name="Xing Y."/>
            <person name="Yang L."/>
            <person name="Yao Z."/>
            <person name="Ying F."/>
            <person name="Zhai J."/>
            <person name="Zhou L."/>
            <person name="Zuber A."/>
            <person name="Denarie J."/>
            <person name="Dixon R.A."/>
            <person name="May G.D."/>
            <person name="Schwartz D.C."/>
            <person name="Rogers J."/>
            <person name="Quetier F."/>
            <person name="Town C.D."/>
            <person name="Roe B.A."/>
        </authorList>
    </citation>
    <scope>NUCLEOTIDE SEQUENCE [LARGE SCALE GENOMIC DNA]</scope>
    <source>
        <strain evidence="2">A17</strain>
        <strain evidence="3 4">cv. Jemalong A17</strain>
    </source>
</reference>
<dbReference type="EMBL" id="CM001217">
    <property type="protein sequence ID" value="KEH41300.1"/>
    <property type="molecule type" value="Genomic_DNA"/>
</dbReference>
<sequence length="136" mass="14943">MTHDSNENRNETSTSINTNNQSSSGAKARSDASASTSSYGPANKQQKPKSVESTQAPTSKPSDSLVPPVSSSGTTTLKSSNSLEDLTKPLLENDKQGYLIWGRRWGRNWKRKSVILKKRADPCHIDFIRILKSGKH</sequence>
<evidence type="ECO:0000313" key="4">
    <source>
        <dbReference type="Proteomes" id="UP000002051"/>
    </source>
</evidence>
<evidence type="ECO:0000313" key="3">
    <source>
        <dbReference type="EnsemblPlants" id="KEH41300"/>
    </source>
</evidence>
<dbReference type="AlphaFoldDB" id="A0A072VT55"/>
<reference evidence="3" key="3">
    <citation type="submission" date="2015-04" db="UniProtKB">
        <authorList>
            <consortium name="EnsemblPlants"/>
        </authorList>
    </citation>
    <scope>IDENTIFICATION</scope>
    <source>
        <strain evidence="3">cv. Jemalong A17</strain>
    </source>
</reference>
<keyword evidence="4" id="KW-1185">Reference proteome</keyword>
<feature type="compositionally biased region" description="Polar residues" evidence="1">
    <location>
        <begin position="73"/>
        <end position="84"/>
    </location>
</feature>
<gene>
    <name evidence="2" type="ordered locus">MTR_1g048170</name>
</gene>